<dbReference type="AlphaFoldDB" id="A0A1D4JHL5"/>
<organism evidence="4 6">
    <name type="scientific">Staphylococcus caeli</name>
    <dbReference type="NCBI Taxonomy" id="2201815"/>
    <lineage>
        <taxon>Bacteria</taxon>
        <taxon>Bacillati</taxon>
        <taxon>Bacillota</taxon>
        <taxon>Bacilli</taxon>
        <taxon>Bacillales</taxon>
        <taxon>Staphylococcaceae</taxon>
        <taxon>Staphylococcus</taxon>
    </lineage>
</organism>
<evidence type="ECO:0000256" key="1">
    <source>
        <dbReference type="SAM" id="Phobius"/>
    </source>
</evidence>
<reference evidence="3 5" key="2">
    <citation type="submission" date="2016-09" db="EMBL/GenBank/DDBJ databases">
        <authorList>
            <consortium name="Pathogen Informatics"/>
            <person name="Sun Q."/>
            <person name="Inoue M."/>
        </authorList>
    </citation>
    <scope>NUCLEOTIDE SEQUENCE [LARGE SCALE GENOMIC DNA]</scope>
    <source>
        <strain evidence="3 5">82C</strain>
    </source>
</reference>
<feature type="transmembrane region" description="Helical" evidence="1">
    <location>
        <begin position="101"/>
        <end position="121"/>
    </location>
</feature>
<evidence type="ECO:0000313" key="5">
    <source>
        <dbReference type="Proteomes" id="UP000095412"/>
    </source>
</evidence>
<dbReference type="Proteomes" id="UP000095768">
    <property type="component" value="Unassembled WGS sequence"/>
</dbReference>
<dbReference type="InterPro" id="IPR052710">
    <property type="entry name" value="CAAX_protease"/>
</dbReference>
<dbReference type="InterPro" id="IPR003675">
    <property type="entry name" value="Rce1/LyrA-like_dom"/>
</dbReference>
<feature type="domain" description="CAAX prenyl protease 2/Lysostaphin resistance protein A-like" evidence="2">
    <location>
        <begin position="151"/>
        <end position="243"/>
    </location>
</feature>
<dbReference type="Pfam" id="PF02517">
    <property type="entry name" value="Rce1-like"/>
    <property type="match status" value="1"/>
</dbReference>
<keyword evidence="1" id="KW-0812">Transmembrane</keyword>
<dbReference type="EMBL" id="FMPI01000002">
    <property type="protein sequence ID" value="SCS42575.1"/>
    <property type="molecule type" value="Genomic_DNA"/>
</dbReference>
<dbReference type="GO" id="GO:0080120">
    <property type="term" value="P:CAAX-box protein maturation"/>
    <property type="evidence" value="ECO:0007669"/>
    <property type="project" value="UniProtKB-ARBA"/>
</dbReference>
<evidence type="ECO:0000313" key="4">
    <source>
        <dbReference type="EMBL" id="SCS61136.1"/>
    </source>
</evidence>
<evidence type="ECO:0000313" key="6">
    <source>
        <dbReference type="Proteomes" id="UP000095768"/>
    </source>
</evidence>
<dbReference type="Proteomes" id="UP000095412">
    <property type="component" value="Unassembled WGS sequence"/>
</dbReference>
<dbReference type="EMBL" id="FMPG01000002">
    <property type="protein sequence ID" value="SCS61136.1"/>
    <property type="molecule type" value="Genomic_DNA"/>
</dbReference>
<feature type="transmembrane region" description="Helical" evidence="1">
    <location>
        <begin position="149"/>
        <end position="170"/>
    </location>
</feature>
<name>A0A1D4JHL5_9STAP</name>
<dbReference type="PANTHER" id="PTHR36435:SF1">
    <property type="entry name" value="CAAX AMINO TERMINAL PROTEASE FAMILY PROTEIN"/>
    <property type="match status" value="1"/>
</dbReference>
<feature type="transmembrane region" description="Helical" evidence="1">
    <location>
        <begin position="20"/>
        <end position="41"/>
    </location>
</feature>
<feature type="transmembrane region" description="Helical" evidence="1">
    <location>
        <begin position="206"/>
        <end position="224"/>
    </location>
</feature>
<dbReference type="PANTHER" id="PTHR36435">
    <property type="entry name" value="SLR1288 PROTEIN"/>
    <property type="match status" value="1"/>
</dbReference>
<dbReference type="GO" id="GO:0004175">
    <property type="term" value="F:endopeptidase activity"/>
    <property type="evidence" value="ECO:0007669"/>
    <property type="project" value="UniProtKB-ARBA"/>
</dbReference>
<feature type="transmembrane region" description="Helical" evidence="1">
    <location>
        <begin position="182"/>
        <end position="200"/>
    </location>
</feature>
<evidence type="ECO:0000313" key="3">
    <source>
        <dbReference type="EMBL" id="SCS42575.1"/>
    </source>
</evidence>
<keyword evidence="1" id="KW-1133">Transmembrane helix</keyword>
<gene>
    <name evidence="4" type="ORF">SAMEA2297795_00808</name>
    <name evidence="3" type="ORF">SAMEA2297796_00486</name>
</gene>
<feature type="transmembrane region" description="Helical" evidence="1">
    <location>
        <begin position="61"/>
        <end position="81"/>
    </location>
</feature>
<dbReference type="RefSeq" id="WP_069994622.1">
    <property type="nucleotide sequence ID" value="NZ_FMPG01000002.1"/>
</dbReference>
<accession>A0A1D4JHL5</accession>
<keyword evidence="5" id="KW-1185">Reference proteome</keyword>
<reference evidence="4 6" key="1">
    <citation type="submission" date="2016-09" db="EMBL/GenBank/DDBJ databases">
        <authorList>
            <consortium name="Pathogen Informatics"/>
        </authorList>
    </citation>
    <scope>NUCLEOTIDE SEQUENCE [LARGE SCALE GENOMIC DNA]</scope>
    <source>
        <strain evidence="4 6">82B</strain>
    </source>
</reference>
<keyword evidence="1" id="KW-0472">Membrane</keyword>
<protein>
    <submittedName>
        <fullName evidence="4">Metal-dependent membrane protease</fullName>
    </submittedName>
</protein>
<keyword evidence="4" id="KW-0378">Hydrolase</keyword>
<evidence type="ECO:0000259" key="2">
    <source>
        <dbReference type="Pfam" id="PF02517"/>
    </source>
</evidence>
<dbReference type="GO" id="GO:0006508">
    <property type="term" value="P:proteolysis"/>
    <property type="evidence" value="ECO:0007669"/>
    <property type="project" value="UniProtKB-KW"/>
</dbReference>
<dbReference type="OrthoDB" id="2411709at2"/>
<proteinExistence type="predicted"/>
<sequence>MAFRNEHQYRWKDINGRDFFLPVIYFVSNLVLSILFMAIMFTIDEVQGQGSDSFNVVLSDVTTVTLEIVGFLTIFGFWMLFHSKNFKQKLYQGFHNIKRHWKLIGVTFIIMIVFNAIYPYLVDTFAPEQWKFEQTQNDKLIESMYQSPLAIALSFFTIVIIAPVTEEFLFRYLLIGELGKKFNFIVMSVVSVLVFASLHVTSAKSPLEIVMYIIIAVGIVYVYLKTQRSLATAIALHAMNNLFAYIMTIIT</sequence>
<keyword evidence="4" id="KW-0645">Protease</keyword>
<feature type="transmembrane region" description="Helical" evidence="1">
    <location>
        <begin position="231"/>
        <end position="250"/>
    </location>
</feature>